<evidence type="ECO:0000313" key="12">
    <source>
        <dbReference type="Proteomes" id="UP000264541"/>
    </source>
</evidence>
<keyword evidence="4 8" id="KW-0812">Transmembrane</keyword>
<dbReference type="Pfam" id="PF04239">
    <property type="entry name" value="DUF421"/>
    <property type="match status" value="1"/>
</dbReference>
<accession>A0A372LM01</accession>
<dbReference type="AlphaFoldDB" id="A0A372LM01"/>
<dbReference type="Proteomes" id="UP000264541">
    <property type="component" value="Unassembled WGS sequence"/>
</dbReference>
<protein>
    <submittedName>
        <fullName evidence="11">DUF421 domain-containing protein</fullName>
    </submittedName>
</protein>
<keyword evidence="12" id="KW-1185">Reference proteome</keyword>
<name>A0A372LM01_9BACI</name>
<feature type="transmembrane region" description="Helical" evidence="8">
    <location>
        <begin position="57"/>
        <end position="74"/>
    </location>
</feature>
<gene>
    <name evidence="11" type="ORF">D0469_14010</name>
</gene>
<feature type="domain" description="YetF-like N-terminal transmembrane" evidence="10">
    <location>
        <begin position="4"/>
        <end position="76"/>
    </location>
</feature>
<dbReference type="Gene3D" id="3.30.240.20">
    <property type="entry name" value="bsu07140 like domains"/>
    <property type="match status" value="2"/>
</dbReference>
<dbReference type="EMBL" id="QVTE01000040">
    <property type="protein sequence ID" value="RFU67710.1"/>
    <property type="molecule type" value="Genomic_DNA"/>
</dbReference>
<feature type="domain" description="YetF C-terminal" evidence="9">
    <location>
        <begin position="80"/>
        <end position="202"/>
    </location>
</feature>
<evidence type="ECO:0000259" key="9">
    <source>
        <dbReference type="Pfam" id="PF04239"/>
    </source>
</evidence>
<feature type="transmembrane region" description="Helical" evidence="8">
    <location>
        <begin position="6"/>
        <end position="24"/>
    </location>
</feature>
<keyword evidence="3" id="KW-1003">Cell membrane</keyword>
<dbReference type="InterPro" id="IPR007353">
    <property type="entry name" value="DUF421"/>
</dbReference>
<comment type="similarity">
    <text evidence="2">Belongs to the UPF0702 family.</text>
</comment>
<dbReference type="OrthoDB" id="1076133at2"/>
<evidence type="ECO:0000256" key="2">
    <source>
        <dbReference type="ARBA" id="ARBA00006448"/>
    </source>
</evidence>
<evidence type="ECO:0000256" key="3">
    <source>
        <dbReference type="ARBA" id="ARBA00022475"/>
    </source>
</evidence>
<dbReference type="GO" id="GO:0005886">
    <property type="term" value="C:plasma membrane"/>
    <property type="evidence" value="ECO:0007669"/>
    <property type="project" value="UniProtKB-SubCell"/>
</dbReference>
<dbReference type="InterPro" id="IPR023090">
    <property type="entry name" value="UPF0702_alpha/beta_dom_sf"/>
</dbReference>
<reference evidence="11 12" key="1">
    <citation type="submission" date="2018-08" db="EMBL/GenBank/DDBJ databases">
        <title>Bacillus chawlae sp. nov., Bacillus glennii sp. nov., and Bacillus saganii sp. nov. Isolated from the Vehicle Assembly Building at Kennedy Space Center where the Viking Spacecraft were Assembled.</title>
        <authorList>
            <person name="Seuylemezian A."/>
            <person name="Vaishampayan P."/>
        </authorList>
    </citation>
    <scope>NUCLEOTIDE SEQUENCE [LARGE SCALE GENOMIC DNA]</scope>
    <source>
        <strain evidence="11 12">V47-23a</strain>
    </source>
</reference>
<evidence type="ECO:0000256" key="5">
    <source>
        <dbReference type="ARBA" id="ARBA00022989"/>
    </source>
</evidence>
<evidence type="ECO:0000256" key="7">
    <source>
        <dbReference type="SAM" id="Coils"/>
    </source>
</evidence>
<comment type="caution">
    <text evidence="11">The sequence shown here is derived from an EMBL/GenBank/DDBJ whole genome shotgun (WGS) entry which is preliminary data.</text>
</comment>
<feature type="coiled-coil region" evidence="7">
    <location>
        <begin position="96"/>
        <end position="123"/>
    </location>
</feature>
<keyword evidence="5 8" id="KW-1133">Transmembrane helix</keyword>
<dbReference type="PANTHER" id="PTHR34582">
    <property type="entry name" value="UPF0702 TRANSMEMBRANE PROTEIN YCAP"/>
    <property type="match status" value="1"/>
</dbReference>
<evidence type="ECO:0000256" key="8">
    <source>
        <dbReference type="SAM" id="Phobius"/>
    </source>
</evidence>
<sequence>MYPTIFFKLLIGLVALVFVTRLLGKKHMSQVTPFDFVYALILGGTVEETIYHQDHTIPQMLFSIAVWGVLIYSVEKLTQRFDKLRRPLKGSSQILINDGKVSIKELERANLELEELRGMLRQKDIFSLKSVKYVFLETSGEISVMKYKDQEETEEPSILLVDEGRILEHNLEIAGKDTDWLMNGLSKEGISDIKDIYYAEWSIPEGFFIKKFEHCI</sequence>
<dbReference type="Pfam" id="PF20730">
    <property type="entry name" value="YetF_N"/>
    <property type="match status" value="1"/>
</dbReference>
<evidence type="ECO:0000256" key="1">
    <source>
        <dbReference type="ARBA" id="ARBA00004651"/>
    </source>
</evidence>
<keyword evidence="7" id="KW-0175">Coiled coil</keyword>
<evidence type="ECO:0000256" key="4">
    <source>
        <dbReference type="ARBA" id="ARBA00022692"/>
    </source>
</evidence>
<dbReference type="InterPro" id="IPR048454">
    <property type="entry name" value="YetF_N"/>
</dbReference>
<evidence type="ECO:0000313" key="11">
    <source>
        <dbReference type="EMBL" id="RFU67710.1"/>
    </source>
</evidence>
<proteinExistence type="inferred from homology"/>
<organism evidence="11 12">
    <name type="scientific">Peribacillus saganii</name>
    <dbReference type="NCBI Taxonomy" id="2303992"/>
    <lineage>
        <taxon>Bacteria</taxon>
        <taxon>Bacillati</taxon>
        <taxon>Bacillota</taxon>
        <taxon>Bacilli</taxon>
        <taxon>Bacillales</taxon>
        <taxon>Bacillaceae</taxon>
        <taxon>Peribacillus</taxon>
    </lineage>
</organism>
<comment type="subcellular location">
    <subcellularLocation>
        <location evidence="1">Cell membrane</location>
        <topology evidence="1">Multi-pass membrane protein</topology>
    </subcellularLocation>
</comment>
<evidence type="ECO:0000259" key="10">
    <source>
        <dbReference type="Pfam" id="PF20730"/>
    </source>
</evidence>
<evidence type="ECO:0000256" key="6">
    <source>
        <dbReference type="ARBA" id="ARBA00023136"/>
    </source>
</evidence>
<dbReference type="PANTHER" id="PTHR34582:SF5">
    <property type="entry name" value="UPF0702 TRANSMEMBRANE PROTEIN YETF"/>
    <property type="match status" value="1"/>
</dbReference>
<keyword evidence="6 8" id="KW-0472">Membrane</keyword>